<dbReference type="EMBL" id="CM039174">
    <property type="protein sequence ID" value="KAH9751325.1"/>
    <property type="molecule type" value="Genomic_DNA"/>
</dbReference>
<organism evidence="1 2">
    <name type="scientific">Citrus sinensis</name>
    <name type="common">Sweet orange</name>
    <name type="synonym">Citrus aurantium var. sinensis</name>
    <dbReference type="NCBI Taxonomy" id="2711"/>
    <lineage>
        <taxon>Eukaryota</taxon>
        <taxon>Viridiplantae</taxon>
        <taxon>Streptophyta</taxon>
        <taxon>Embryophyta</taxon>
        <taxon>Tracheophyta</taxon>
        <taxon>Spermatophyta</taxon>
        <taxon>Magnoliopsida</taxon>
        <taxon>eudicotyledons</taxon>
        <taxon>Gunneridae</taxon>
        <taxon>Pentapetalae</taxon>
        <taxon>rosids</taxon>
        <taxon>malvids</taxon>
        <taxon>Sapindales</taxon>
        <taxon>Rutaceae</taxon>
        <taxon>Aurantioideae</taxon>
        <taxon>Citrus</taxon>
    </lineage>
</organism>
<gene>
    <name evidence="1" type="ORF">KPL71_014252</name>
</gene>
<reference evidence="2" key="1">
    <citation type="journal article" date="2023" name="Hortic. Res.">
        <title>A chromosome-level phased genome enabling allele-level studies in sweet orange: a case study on citrus Huanglongbing tolerance.</title>
        <authorList>
            <person name="Wu B."/>
            <person name="Yu Q."/>
            <person name="Deng Z."/>
            <person name="Duan Y."/>
            <person name="Luo F."/>
            <person name="Gmitter F. Jr."/>
        </authorList>
    </citation>
    <scope>NUCLEOTIDE SEQUENCE [LARGE SCALE GENOMIC DNA]</scope>
    <source>
        <strain evidence="2">cv. Valencia</strain>
    </source>
</reference>
<evidence type="ECO:0000313" key="1">
    <source>
        <dbReference type="EMBL" id="KAH9751325.1"/>
    </source>
</evidence>
<comment type="caution">
    <text evidence="1">The sequence shown here is derived from an EMBL/GenBank/DDBJ whole genome shotgun (WGS) entry which is preliminary data.</text>
</comment>
<protein>
    <submittedName>
        <fullName evidence="1">F-box protein PP2-B10</fullName>
    </submittedName>
</protein>
<name>A0ACB8KA82_CITSI</name>
<accession>A0ACB8KA82</accession>
<proteinExistence type="predicted"/>
<dbReference type="Proteomes" id="UP000829398">
    <property type="component" value="Chromosome 5"/>
</dbReference>
<sequence length="460" mass="52757">MEKLIKQIMNQIREESKEIQEPFQQSPPLINSYNQNTRPRRQRLQRNGQIWPGYEVIGEKTNLGRQRLQRKEKIWPGSEEVIGDGCHVSIRTETRKKLKDIRGNNPYPGSMVKDKAKEIVDDNKTSSINQEIRPRRQRLQRNGNIWPGSEVIVDDVQDSVPVDSGTNNMSSYGQKTKPGRQRLKRKEYIWPGSEVIGESGSILTYQKKKLEDLPAKCISRIISLTTPRDASRLALVCPAFRSAADSDSVWEKFLPSDYEGFISNSSLIDKKKKDLYFHLCRNPILFDNNTASFGLEQESGKKCYMAGAKWIYENSGISHRDCEMIPSSAGSRFPEVIELKLMSSLEIEARFGTTIFSPKTNYAAYFVFKFAEFREGPETSPIDFEVYFEGSHNGKKRREFLDPQLSQDRGNRWIEIKMGEFSIENGDEGTVVCRLSEPEPLSKRGTIIFQGIEVRPEYGR</sequence>
<keyword evidence="2" id="KW-1185">Reference proteome</keyword>
<evidence type="ECO:0000313" key="2">
    <source>
        <dbReference type="Proteomes" id="UP000829398"/>
    </source>
</evidence>